<keyword evidence="12 15" id="KW-0030">Aminoacyl-tRNA synthetase</keyword>
<comment type="catalytic activity">
    <reaction evidence="14 15">
        <text>tRNA(Ile) + L-isoleucine + ATP = L-isoleucyl-tRNA(Ile) + AMP + diphosphate</text>
        <dbReference type="Rhea" id="RHEA:11060"/>
        <dbReference type="Rhea" id="RHEA-COMP:9666"/>
        <dbReference type="Rhea" id="RHEA-COMP:9695"/>
        <dbReference type="ChEBI" id="CHEBI:30616"/>
        <dbReference type="ChEBI" id="CHEBI:33019"/>
        <dbReference type="ChEBI" id="CHEBI:58045"/>
        <dbReference type="ChEBI" id="CHEBI:78442"/>
        <dbReference type="ChEBI" id="CHEBI:78528"/>
        <dbReference type="ChEBI" id="CHEBI:456215"/>
        <dbReference type="EC" id="6.1.1.5"/>
    </reaction>
</comment>
<evidence type="ECO:0000256" key="12">
    <source>
        <dbReference type="ARBA" id="ARBA00023146"/>
    </source>
</evidence>
<reference evidence="18 19" key="1">
    <citation type="submission" date="2017-09" db="EMBL/GenBank/DDBJ databases">
        <title>Depth-based differentiation of microbial function through sediment-hosted aquifers and enrichment of novel symbionts in the deep terrestrial subsurface.</title>
        <authorList>
            <person name="Probst A.J."/>
            <person name="Ladd B."/>
            <person name="Jarett J.K."/>
            <person name="Geller-Mcgrath D.E."/>
            <person name="Sieber C.M."/>
            <person name="Emerson J.B."/>
            <person name="Anantharaman K."/>
            <person name="Thomas B.C."/>
            <person name="Malmstrom R."/>
            <person name="Stieglmeier M."/>
            <person name="Klingl A."/>
            <person name="Woyke T."/>
            <person name="Ryan C.M."/>
            <person name="Banfield J.F."/>
        </authorList>
    </citation>
    <scope>NUCLEOTIDE SEQUENCE [LARGE SCALE GENOMIC DNA]</scope>
    <source>
        <strain evidence="18">CG11_big_fil_rev_8_21_14_0_20_36_20</strain>
    </source>
</reference>
<dbReference type="EMBL" id="PCWQ01000007">
    <property type="protein sequence ID" value="PIR07129.1"/>
    <property type="molecule type" value="Genomic_DNA"/>
</dbReference>
<keyword evidence="7 15" id="KW-0479">Metal-binding</keyword>
<dbReference type="HAMAP" id="MF_02003">
    <property type="entry name" value="Ile_tRNA_synth_type2"/>
    <property type="match status" value="1"/>
</dbReference>
<evidence type="ECO:0000313" key="19">
    <source>
        <dbReference type="Proteomes" id="UP000230564"/>
    </source>
</evidence>
<sequence length="963" mass="111376">MPDFKDQEKKILDFWDQEKIFQKSVDKEAPQGDYLFYDGPPFATGTPHYGHLVASIMKDVVPRFWTMKGYRVARRWGWDCHGLPIENIVEKELKYTTKKEIENLGIDKFNQKCCSKVLEYADAWKMVIRRLGRWVDMDNAYKTMDLDFMESIWWVFKELWDKGLIYEDYRSMHICPRCETTLSQSEVTEGYQDVKDLSLTAKFELVDEPGTYVLAWTTTPWTLIGNVALAIGKDIDYVKIKLNNENFILAKDLVKQIFKDQKYEIIEEFKGHKLIGQKYQPLFDYYSKDKKLENHTNGWQIYHGDFVTTKEGTGIVHIAPAFGEDDMNLGKEKKLPFVQHVKMDGSIKEDAGEFAGLNVKPKGDTQATDVKIIQYLAKKNLLFSKEKYQHSYPHCWRCDTPLLNYATSSWFVNVTKIKDQALKLAQDINWSPAHIKKGRFGKWLEGARDWSISRQRFWASVIPIWQCDKCEEKKVFGSVADLEKASNQKVSDLHKHVVDKITFVCSCGGTMKRIPDVLDCWFESGSMPYASFHYPFENKEIFDQRFPAEFIAEGSDQTRAWFYYLHVISTAIKNKVAYKNVIVNGIVLAEDGKKMSKKLQNYPEPDVIMEKYGADALRMYLLSSPVMLAENLSFVEKDLNTIYRRFTGILQNVLNFYLIFSGEKKFKGELPKKIDHNLDQWIVSKLVKLQHEVGTEMEAYNLVKPTRAIFDFIDSLSTWYVRRSRDRFKAGDQQAIEILAFVLKELAKIIAPFAPMSAEIIYQEFDNQAESVHLEEWKKLNNKLVDTKILNQMDVIKQVAERTHALRAKSGIKVRQPLASLEIKLGDKIKLEQDYINILKSELNIENIEIVNKVSEKKGWVVDDFGFAISLNTNLTTDLKDKGVVREIVRFINSLRKQAGLKPSDNPVETYQTDSDYLKDIINSFKDEIIANTSADSLEESSSNPKIFKECDINGEKITLGLK</sequence>
<keyword evidence="10 15" id="KW-0067">ATP-binding</keyword>
<dbReference type="SUPFAM" id="SSF52374">
    <property type="entry name" value="Nucleotidylyl transferase"/>
    <property type="match status" value="1"/>
</dbReference>
<evidence type="ECO:0000256" key="13">
    <source>
        <dbReference type="ARBA" id="ARBA00025217"/>
    </source>
</evidence>
<dbReference type="InterPro" id="IPR009080">
    <property type="entry name" value="tRNAsynth_Ia_anticodon-bd"/>
</dbReference>
<accession>A0A2H0NE06</accession>
<evidence type="ECO:0000256" key="4">
    <source>
        <dbReference type="ARBA" id="ARBA00011245"/>
    </source>
</evidence>
<organism evidence="18 19">
    <name type="scientific">Candidatus Komeilibacteria bacterium CG11_big_fil_rev_8_21_14_0_20_36_20</name>
    <dbReference type="NCBI Taxonomy" id="1974477"/>
    <lineage>
        <taxon>Bacteria</taxon>
        <taxon>Candidatus Komeiliibacteriota</taxon>
    </lineage>
</organism>
<evidence type="ECO:0000256" key="5">
    <source>
        <dbReference type="ARBA" id="ARBA00022490"/>
    </source>
</evidence>
<dbReference type="InterPro" id="IPR014729">
    <property type="entry name" value="Rossmann-like_a/b/a_fold"/>
</dbReference>
<evidence type="ECO:0000256" key="11">
    <source>
        <dbReference type="ARBA" id="ARBA00022917"/>
    </source>
</evidence>
<dbReference type="GO" id="GO:0006428">
    <property type="term" value="P:isoleucyl-tRNA aminoacylation"/>
    <property type="evidence" value="ECO:0007669"/>
    <property type="project" value="UniProtKB-UniRule"/>
</dbReference>
<dbReference type="SUPFAM" id="SSF47323">
    <property type="entry name" value="Anticodon-binding domain of a subclass of class I aminoacyl-tRNA synthetases"/>
    <property type="match status" value="1"/>
</dbReference>
<evidence type="ECO:0000256" key="3">
    <source>
        <dbReference type="ARBA" id="ARBA00007078"/>
    </source>
</evidence>
<comment type="domain">
    <text evidence="15">IleRS has two distinct active sites: one for aminoacylation and one for editing. The misactivated valine is translocated from the active site to the editing site, which sterically excludes the correctly activated isoleucine. The single editing site contains two valyl binding pockets, one specific for each substrate (Val-AMP or Val-tRNA(Ile)).</text>
</comment>
<feature type="binding site" evidence="15">
    <location>
        <position position="597"/>
    </location>
    <ligand>
        <name>ATP</name>
        <dbReference type="ChEBI" id="CHEBI:30616"/>
    </ligand>
</feature>
<dbReference type="Pfam" id="PF00133">
    <property type="entry name" value="tRNA-synt_1"/>
    <property type="match status" value="1"/>
</dbReference>
<dbReference type="PANTHER" id="PTHR42780:SF1">
    <property type="entry name" value="ISOLEUCINE--TRNA LIGASE, CYTOPLASMIC"/>
    <property type="match status" value="1"/>
</dbReference>
<proteinExistence type="inferred from homology"/>
<dbReference type="GO" id="GO:0005524">
    <property type="term" value="F:ATP binding"/>
    <property type="evidence" value="ECO:0007669"/>
    <property type="project" value="UniProtKB-UniRule"/>
</dbReference>
<dbReference type="InterPro" id="IPR001412">
    <property type="entry name" value="aa-tRNA-synth_I_CS"/>
</dbReference>
<dbReference type="PROSITE" id="PS00178">
    <property type="entry name" value="AA_TRNA_LIGASE_I"/>
    <property type="match status" value="1"/>
</dbReference>
<dbReference type="CDD" id="cd00818">
    <property type="entry name" value="IleRS_core"/>
    <property type="match status" value="1"/>
</dbReference>
<comment type="function">
    <text evidence="13 15">Catalyzes the attachment of isoleucine to tRNA(Ile). As IleRS can inadvertently accommodate and process structurally similar amino acids such as valine, to avoid such errors it has two additional distinct tRNA(Ile)-dependent editing activities. One activity is designated as 'pretransfer' editing and involves the hydrolysis of activated Val-AMP. The other activity is designated 'posttransfer' editing and involves deacylation of mischarged Val-tRNA(Ile).</text>
</comment>
<dbReference type="Gene3D" id="1.10.730.10">
    <property type="entry name" value="Isoleucyl-tRNA Synthetase, Domain 1"/>
    <property type="match status" value="1"/>
</dbReference>
<evidence type="ECO:0000259" key="16">
    <source>
        <dbReference type="Pfam" id="PF00133"/>
    </source>
</evidence>
<dbReference type="FunFam" id="3.40.50.620:FF:000063">
    <property type="entry name" value="Isoleucine--tRNA ligase"/>
    <property type="match status" value="1"/>
</dbReference>
<dbReference type="InterPro" id="IPR013155">
    <property type="entry name" value="M/V/L/I-tRNA-synth_anticd-bd"/>
</dbReference>
<comment type="cofactor">
    <cofactor evidence="1 15">
        <name>Zn(2+)</name>
        <dbReference type="ChEBI" id="CHEBI:29105"/>
    </cofactor>
</comment>
<keyword evidence="11 15" id="KW-0648">Protein biosynthesis</keyword>
<evidence type="ECO:0000256" key="14">
    <source>
        <dbReference type="ARBA" id="ARBA00048359"/>
    </source>
</evidence>
<dbReference type="Pfam" id="PF08264">
    <property type="entry name" value="Anticodon_1"/>
    <property type="match status" value="1"/>
</dbReference>
<dbReference type="InterPro" id="IPR033709">
    <property type="entry name" value="Anticodon_Ile_ABEc"/>
</dbReference>
<dbReference type="GO" id="GO:0002161">
    <property type="term" value="F:aminoacyl-tRNA deacylase activity"/>
    <property type="evidence" value="ECO:0007669"/>
    <property type="project" value="InterPro"/>
</dbReference>
<keyword evidence="8 15" id="KW-0547">Nucleotide-binding</keyword>
<dbReference type="SUPFAM" id="SSF50677">
    <property type="entry name" value="ValRS/IleRS/LeuRS editing domain"/>
    <property type="match status" value="1"/>
</dbReference>
<keyword evidence="5 15" id="KW-0963">Cytoplasm</keyword>
<dbReference type="InterPro" id="IPR002301">
    <property type="entry name" value="Ile-tRNA-ligase"/>
</dbReference>
<dbReference type="GO" id="GO:0005737">
    <property type="term" value="C:cytoplasm"/>
    <property type="evidence" value="ECO:0007669"/>
    <property type="project" value="UniProtKB-SubCell"/>
</dbReference>
<dbReference type="GO" id="GO:0004822">
    <property type="term" value="F:isoleucine-tRNA ligase activity"/>
    <property type="evidence" value="ECO:0007669"/>
    <property type="project" value="UniProtKB-UniRule"/>
</dbReference>
<comment type="similarity">
    <text evidence="3 15">Belongs to the class-I aminoacyl-tRNA synthetase family. IleS type 2 subfamily.</text>
</comment>
<comment type="caution">
    <text evidence="18">The sequence shown here is derived from an EMBL/GenBank/DDBJ whole genome shotgun (WGS) entry which is preliminary data.</text>
</comment>
<dbReference type="FunFam" id="3.40.50.620:FF:000075">
    <property type="entry name" value="Isoleucine--tRNA ligase"/>
    <property type="match status" value="1"/>
</dbReference>
<keyword evidence="6 15" id="KW-0436">Ligase</keyword>
<evidence type="ECO:0000256" key="7">
    <source>
        <dbReference type="ARBA" id="ARBA00022723"/>
    </source>
</evidence>
<dbReference type="InterPro" id="IPR023586">
    <property type="entry name" value="Ile-tRNA-ligase_type2"/>
</dbReference>
<feature type="short sequence motif" description="'KMSKS' region" evidence="15">
    <location>
        <begin position="594"/>
        <end position="598"/>
    </location>
</feature>
<evidence type="ECO:0000256" key="9">
    <source>
        <dbReference type="ARBA" id="ARBA00022833"/>
    </source>
</evidence>
<keyword evidence="9 15" id="KW-0862">Zinc</keyword>
<dbReference type="Gene3D" id="3.40.50.620">
    <property type="entry name" value="HUPs"/>
    <property type="match status" value="2"/>
</dbReference>
<comment type="subunit">
    <text evidence="4 15">Monomer.</text>
</comment>
<evidence type="ECO:0000256" key="2">
    <source>
        <dbReference type="ARBA" id="ARBA00004496"/>
    </source>
</evidence>
<evidence type="ECO:0000256" key="10">
    <source>
        <dbReference type="ARBA" id="ARBA00022840"/>
    </source>
</evidence>
<dbReference type="InterPro" id="IPR002300">
    <property type="entry name" value="aa-tRNA-synth_Ia"/>
</dbReference>
<feature type="short sequence motif" description="'HIGH' region" evidence="15">
    <location>
        <begin position="41"/>
        <end position="51"/>
    </location>
</feature>
<dbReference type="AlphaFoldDB" id="A0A2H0NE06"/>
<dbReference type="InterPro" id="IPR009008">
    <property type="entry name" value="Val/Leu/Ile-tRNA-synth_edit"/>
</dbReference>
<evidence type="ECO:0000259" key="17">
    <source>
        <dbReference type="Pfam" id="PF08264"/>
    </source>
</evidence>
<comment type="subcellular location">
    <subcellularLocation>
        <location evidence="2 15">Cytoplasm</location>
    </subcellularLocation>
</comment>
<feature type="domain" description="Aminoacyl-tRNA synthetase class Ia" evidence="16">
    <location>
        <begin position="10"/>
        <end position="632"/>
    </location>
</feature>
<dbReference type="PRINTS" id="PR00984">
    <property type="entry name" value="TRNASYNTHILE"/>
</dbReference>
<gene>
    <name evidence="15" type="primary">ileS</name>
    <name evidence="18" type="ORF">COV55_01720</name>
</gene>
<evidence type="ECO:0000256" key="1">
    <source>
        <dbReference type="ARBA" id="ARBA00001947"/>
    </source>
</evidence>
<dbReference type="Pfam" id="PF19302">
    <property type="entry name" value="DUF5915"/>
    <property type="match status" value="1"/>
</dbReference>
<evidence type="ECO:0000256" key="6">
    <source>
        <dbReference type="ARBA" id="ARBA00022598"/>
    </source>
</evidence>
<dbReference type="Proteomes" id="UP000230564">
    <property type="component" value="Unassembled WGS sequence"/>
</dbReference>
<name>A0A2H0NE06_9BACT</name>
<dbReference type="CDD" id="cd07961">
    <property type="entry name" value="Anticodon_Ia_Ile_ABEc"/>
    <property type="match status" value="1"/>
</dbReference>
<dbReference type="GO" id="GO:0008270">
    <property type="term" value="F:zinc ion binding"/>
    <property type="evidence" value="ECO:0007669"/>
    <property type="project" value="UniProtKB-UniRule"/>
</dbReference>
<evidence type="ECO:0000313" key="18">
    <source>
        <dbReference type="EMBL" id="PIR07129.1"/>
    </source>
</evidence>
<evidence type="ECO:0000256" key="8">
    <source>
        <dbReference type="ARBA" id="ARBA00022741"/>
    </source>
</evidence>
<evidence type="ECO:0000256" key="15">
    <source>
        <dbReference type="HAMAP-Rule" id="MF_02003"/>
    </source>
</evidence>
<dbReference type="NCBIfam" id="TIGR00392">
    <property type="entry name" value="ileS"/>
    <property type="match status" value="1"/>
</dbReference>
<feature type="domain" description="Methionyl/Valyl/Leucyl/Isoleucyl-tRNA synthetase anticodon-binding" evidence="17">
    <location>
        <begin position="679"/>
        <end position="818"/>
    </location>
</feature>
<dbReference type="PANTHER" id="PTHR42780">
    <property type="entry name" value="SOLEUCYL-TRNA SYNTHETASE"/>
    <property type="match status" value="1"/>
</dbReference>
<protein>
    <recommendedName>
        <fullName evidence="15">Isoleucine--tRNA ligase</fullName>
        <ecNumber evidence="15">6.1.1.5</ecNumber>
    </recommendedName>
    <alternativeName>
        <fullName evidence="15">Isoleucyl-tRNA synthetase</fullName>
        <shortName evidence="15">IleRS</shortName>
    </alternativeName>
</protein>
<dbReference type="EC" id="6.1.1.5" evidence="15"/>
<dbReference type="GO" id="GO:0000049">
    <property type="term" value="F:tRNA binding"/>
    <property type="evidence" value="ECO:0007669"/>
    <property type="project" value="InterPro"/>
</dbReference>